<evidence type="ECO:0000256" key="3">
    <source>
        <dbReference type="ARBA" id="ARBA00006143"/>
    </source>
</evidence>
<evidence type="ECO:0000256" key="8">
    <source>
        <dbReference type="ARBA" id="ARBA00022748"/>
    </source>
</evidence>
<dbReference type="PANTHER" id="PTHR31272:SF6">
    <property type="entry name" value="CYTOCHROME C-TYPE BIOGENESIS CCDA-LIKE CHLOROPLASTIC PROTEIN"/>
    <property type="match status" value="1"/>
</dbReference>
<feature type="transmembrane region" description="Helical" evidence="11">
    <location>
        <begin position="193"/>
        <end position="214"/>
    </location>
</feature>
<keyword evidence="8" id="KW-0201">Cytochrome c-type biogenesis</keyword>
<comment type="subcellular location">
    <subcellularLocation>
        <location evidence="2">Cell membrane</location>
        <topology evidence="2">Multi-pass membrane protein</topology>
    </subcellularLocation>
    <subcellularLocation>
        <location evidence="1">Plastid</location>
        <location evidence="1">Chloroplast</location>
    </subcellularLocation>
</comment>
<evidence type="ECO:0000256" key="9">
    <source>
        <dbReference type="ARBA" id="ARBA00022989"/>
    </source>
</evidence>
<evidence type="ECO:0000256" key="11">
    <source>
        <dbReference type="SAM" id="Phobius"/>
    </source>
</evidence>
<dbReference type="InterPro" id="IPR003834">
    <property type="entry name" value="Cyt_c_assmbl_TM_dom"/>
</dbReference>
<name>A0A7R9ZWN0_9DINO</name>
<keyword evidence="10 11" id="KW-0472">Membrane</keyword>
<dbReference type="PANTHER" id="PTHR31272">
    <property type="entry name" value="CYTOCHROME C-TYPE BIOGENESIS PROTEIN HI_1454-RELATED"/>
    <property type="match status" value="1"/>
</dbReference>
<gene>
    <name evidence="13" type="ORF">PBAH0796_LOCUS1772</name>
</gene>
<feature type="domain" description="Thioredoxin" evidence="12">
    <location>
        <begin position="424"/>
        <end position="555"/>
    </location>
</feature>
<evidence type="ECO:0000256" key="7">
    <source>
        <dbReference type="ARBA" id="ARBA00022692"/>
    </source>
</evidence>
<dbReference type="InterPro" id="IPR036249">
    <property type="entry name" value="Thioredoxin-like_sf"/>
</dbReference>
<dbReference type="SUPFAM" id="SSF52833">
    <property type="entry name" value="Thioredoxin-like"/>
    <property type="match status" value="1"/>
</dbReference>
<organism evidence="13">
    <name type="scientific">Pyrodinium bahamense</name>
    <dbReference type="NCBI Taxonomy" id="73915"/>
    <lineage>
        <taxon>Eukaryota</taxon>
        <taxon>Sar</taxon>
        <taxon>Alveolata</taxon>
        <taxon>Dinophyceae</taxon>
        <taxon>Gonyaulacales</taxon>
        <taxon>Pyrocystaceae</taxon>
        <taxon>Pyrodinium</taxon>
    </lineage>
</organism>
<dbReference type="Pfam" id="PF13098">
    <property type="entry name" value="Thioredoxin_2"/>
    <property type="match status" value="1"/>
</dbReference>
<reference evidence="13" key="1">
    <citation type="submission" date="2021-01" db="EMBL/GenBank/DDBJ databases">
        <authorList>
            <person name="Corre E."/>
            <person name="Pelletier E."/>
            <person name="Niang G."/>
            <person name="Scheremetjew M."/>
            <person name="Finn R."/>
            <person name="Kale V."/>
            <person name="Holt S."/>
            <person name="Cochrane G."/>
            <person name="Meng A."/>
            <person name="Brown T."/>
            <person name="Cohen L."/>
        </authorList>
    </citation>
    <scope>NUCLEOTIDE SEQUENCE</scope>
    <source>
        <strain evidence="13">Pbaha01</strain>
    </source>
</reference>
<dbReference type="AlphaFoldDB" id="A0A7R9ZWN0"/>
<sequence>MKCTSPHVRIRWQWTAWNRKHRLYLAGVAIGTLTSAQHSPTAWSMSAVRDCMPALHRPSCHAAASPSWGHRQQVCRLQGWHPLRAITGVAESGFFGLTLQANEAISTGLSTGTTLTLLPVLFVAGLLSSLNPCSVGALPAAVASVVALGSDRVGVTMQACAFAAGSGTVLALLGLGASALGEQLLLSEGQFQWLFPAIAVLMGLSLLGLMPFSLFNRRAPPKLLAGVPRELQGYFLGAASAVGSSPCATPVLVTVTSYLASHPKSPGISLALFLSYSLGYSAPLAVAAAFAGALPLLQSGSRFSPRLAGAAILCVGTEQLVTLGEERVLGPAPPGTLGIVMALVAAVALVARVPRADTVQTGTANPPPEIIPVLGEAGVYRYIPANGALTDSSGASASSNDDNRRASLAAVCFGAGLAGALKSTSASPDSPPAIIRAMAERSRPLSLALLSGKPLVVDFSATWCADCLKLAPALRELKEQYAHDVEFVTLDVSYAGPTPGLPPPPDSDTPWWAREFGVDGIPHLAFVDRDGRVRTALVGDVPPEIIRADVEALRQGAATLPFVMYDAFQGGRRLSPPPASSALGVTQA</sequence>
<evidence type="ECO:0000256" key="5">
    <source>
        <dbReference type="ARBA" id="ARBA00022528"/>
    </source>
</evidence>
<keyword evidence="9 11" id="KW-1133">Transmembrane helix</keyword>
<keyword evidence="7 11" id="KW-0812">Transmembrane</keyword>
<proteinExistence type="inferred from homology"/>
<keyword evidence="4" id="KW-1003">Cell membrane</keyword>
<protein>
    <recommendedName>
        <fullName evidence="12">Thioredoxin domain-containing protein</fullName>
    </recommendedName>
</protein>
<dbReference type="Pfam" id="PF02683">
    <property type="entry name" value="DsbD_TM"/>
    <property type="match status" value="1"/>
</dbReference>
<evidence type="ECO:0000256" key="6">
    <source>
        <dbReference type="ARBA" id="ARBA00022640"/>
    </source>
</evidence>
<dbReference type="InterPro" id="IPR012336">
    <property type="entry name" value="Thioredoxin-like_fold"/>
</dbReference>
<evidence type="ECO:0000313" key="13">
    <source>
        <dbReference type="EMBL" id="CAD8346034.1"/>
    </source>
</evidence>
<evidence type="ECO:0000256" key="10">
    <source>
        <dbReference type="ARBA" id="ARBA00023136"/>
    </source>
</evidence>
<keyword evidence="5" id="KW-0150">Chloroplast</keyword>
<dbReference type="EMBL" id="HBEG01003053">
    <property type="protein sequence ID" value="CAD8346034.1"/>
    <property type="molecule type" value="Transcribed_RNA"/>
</dbReference>
<dbReference type="PROSITE" id="PS51352">
    <property type="entry name" value="THIOREDOXIN_2"/>
    <property type="match status" value="1"/>
</dbReference>
<evidence type="ECO:0000256" key="2">
    <source>
        <dbReference type="ARBA" id="ARBA00004651"/>
    </source>
</evidence>
<dbReference type="GO" id="GO:0017004">
    <property type="term" value="P:cytochrome complex assembly"/>
    <property type="evidence" value="ECO:0007669"/>
    <property type="project" value="UniProtKB-KW"/>
</dbReference>
<feature type="transmembrane region" description="Helical" evidence="11">
    <location>
        <begin position="280"/>
        <end position="297"/>
    </location>
</feature>
<evidence type="ECO:0000259" key="12">
    <source>
        <dbReference type="PROSITE" id="PS51352"/>
    </source>
</evidence>
<keyword evidence="6" id="KW-0934">Plastid</keyword>
<accession>A0A7R9ZWN0</accession>
<dbReference type="Gene3D" id="3.40.30.10">
    <property type="entry name" value="Glutaredoxin"/>
    <property type="match status" value="1"/>
</dbReference>
<dbReference type="InterPro" id="IPR013766">
    <property type="entry name" value="Thioredoxin_domain"/>
</dbReference>
<evidence type="ECO:0000256" key="1">
    <source>
        <dbReference type="ARBA" id="ARBA00004229"/>
    </source>
</evidence>
<comment type="similarity">
    <text evidence="3">Belongs to the DsbD family.</text>
</comment>
<feature type="transmembrane region" description="Helical" evidence="11">
    <location>
        <begin position="160"/>
        <end position="181"/>
    </location>
</feature>
<evidence type="ECO:0000256" key="4">
    <source>
        <dbReference type="ARBA" id="ARBA00022475"/>
    </source>
</evidence>
<dbReference type="InterPro" id="IPR051790">
    <property type="entry name" value="Cytochrome_c-biogenesis_DsbD"/>
</dbReference>